<feature type="compositionally biased region" description="Basic and acidic residues" evidence="1">
    <location>
        <begin position="113"/>
        <end position="123"/>
    </location>
</feature>
<dbReference type="AlphaFoldDB" id="A0A420W0P6"/>
<dbReference type="Proteomes" id="UP000282423">
    <property type="component" value="Unassembled WGS sequence"/>
</dbReference>
<evidence type="ECO:0000313" key="3">
    <source>
        <dbReference type="EMBL" id="RKO72137.1"/>
    </source>
</evidence>
<feature type="region of interest" description="Disordered" evidence="1">
    <location>
        <begin position="98"/>
        <end position="123"/>
    </location>
</feature>
<comment type="caution">
    <text evidence="3">The sequence shown here is derived from an EMBL/GenBank/DDBJ whole genome shotgun (WGS) entry which is preliminary data.</text>
</comment>
<name>A0A420W0P6_9SPHI</name>
<keyword evidence="2" id="KW-0472">Membrane</keyword>
<gene>
    <name evidence="3" type="ORF">D7322_08585</name>
</gene>
<keyword evidence="4" id="KW-1185">Reference proteome</keyword>
<dbReference type="EMBL" id="RBWS01000006">
    <property type="protein sequence ID" value="RKO72137.1"/>
    <property type="molecule type" value="Genomic_DNA"/>
</dbReference>
<proteinExistence type="predicted"/>
<dbReference type="RefSeq" id="WP_121123215.1">
    <property type="nucleotide sequence ID" value="NZ_RBWS01000006.1"/>
</dbReference>
<feature type="compositionally biased region" description="Polar residues" evidence="1">
    <location>
        <begin position="63"/>
        <end position="84"/>
    </location>
</feature>
<sequence>MNLIHNIKKNIVAVLGMAMIIGLSAWSLTSEGTENSKAVTPVEKAEPALYWYEADLVNNTIGNQVNTSPQTKSESMPGGSNQITDCEDQTAELCLVGFEAPQSPNTPLPTNPDEEHSIRKTAQ</sequence>
<feature type="transmembrane region" description="Helical" evidence="2">
    <location>
        <begin position="12"/>
        <end position="29"/>
    </location>
</feature>
<reference evidence="3 4" key="1">
    <citation type="submission" date="2018-10" db="EMBL/GenBank/DDBJ databases">
        <title>Sphingobacterium sp. M05W1-28.</title>
        <authorList>
            <person name="Cai H."/>
        </authorList>
    </citation>
    <scope>NUCLEOTIDE SEQUENCE [LARGE SCALE GENOMIC DNA]</scope>
    <source>
        <strain evidence="3 4">M05W1-28</strain>
    </source>
</reference>
<dbReference type="OrthoDB" id="765992at2"/>
<evidence type="ECO:0000313" key="4">
    <source>
        <dbReference type="Proteomes" id="UP000282423"/>
    </source>
</evidence>
<protein>
    <submittedName>
        <fullName evidence="3">Uncharacterized protein</fullName>
    </submittedName>
</protein>
<feature type="region of interest" description="Disordered" evidence="1">
    <location>
        <begin position="63"/>
        <end position="86"/>
    </location>
</feature>
<evidence type="ECO:0000256" key="1">
    <source>
        <dbReference type="SAM" id="MobiDB-lite"/>
    </source>
</evidence>
<evidence type="ECO:0000256" key="2">
    <source>
        <dbReference type="SAM" id="Phobius"/>
    </source>
</evidence>
<keyword evidence="2" id="KW-1133">Transmembrane helix</keyword>
<keyword evidence="2" id="KW-0812">Transmembrane</keyword>
<accession>A0A420W0P6</accession>
<organism evidence="3 4">
    <name type="scientific">Sphingobacterium puteale</name>
    <dbReference type="NCBI Taxonomy" id="2420510"/>
    <lineage>
        <taxon>Bacteria</taxon>
        <taxon>Pseudomonadati</taxon>
        <taxon>Bacteroidota</taxon>
        <taxon>Sphingobacteriia</taxon>
        <taxon>Sphingobacteriales</taxon>
        <taxon>Sphingobacteriaceae</taxon>
        <taxon>Sphingobacterium</taxon>
    </lineage>
</organism>